<comment type="caution">
    <text evidence="1">The sequence shown here is derived from an EMBL/GenBank/DDBJ whole genome shotgun (WGS) entry which is preliminary data.</text>
</comment>
<evidence type="ECO:0000313" key="1">
    <source>
        <dbReference type="EMBL" id="KAK0156770.1"/>
    </source>
</evidence>
<name>A0AA39C3L8_9HYME</name>
<evidence type="ECO:0000313" key="2">
    <source>
        <dbReference type="Proteomes" id="UP001168990"/>
    </source>
</evidence>
<keyword evidence="2" id="KW-1185">Reference proteome</keyword>
<reference evidence="1" key="2">
    <citation type="submission" date="2023-03" db="EMBL/GenBank/DDBJ databases">
        <authorList>
            <person name="Inwood S.N."/>
            <person name="Skelly J.G."/>
            <person name="Guhlin J."/>
            <person name="Harrop T.W.R."/>
            <person name="Goldson S.G."/>
            <person name="Dearden P.K."/>
        </authorList>
    </citation>
    <scope>NUCLEOTIDE SEQUENCE</scope>
    <source>
        <strain evidence="1">Irish</strain>
        <tissue evidence="1">Whole body</tissue>
    </source>
</reference>
<protein>
    <submittedName>
        <fullName evidence="1">Uncharacterized protein</fullName>
    </submittedName>
</protein>
<dbReference type="Proteomes" id="UP001168990">
    <property type="component" value="Unassembled WGS sequence"/>
</dbReference>
<reference evidence="1" key="1">
    <citation type="journal article" date="2023" name="bioRxiv">
        <title>Scaffold-level genome assemblies of two parasitoid biocontrol wasps reveal the parthenogenesis mechanism and an associated novel virus.</title>
        <authorList>
            <person name="Inwood S."/>
            <person name="Skelly J."/>
            <person name="Guhlin J."/>
            <person name="Harrop T."/>
            <person name="Goldson S."/>
            <person name="Dearden P."/>
        </authorList>
    </citation>
    <scope>NUCLEOTIDE SEQUENCE</scope>
    <source>
        <strain evidence="1">Irish</strain>
        <tissue evidence="1">Whole body</tissue>
    </source>
</reference>
<organism evidence="1 2">
    <name type="scientific">Microctonus aethiopoides</name>
    <dbReference type="NCBI Taxonomy" id="144406"/>
    <lineage>
        <taxon>Eukaryota</taxon>
        <taxon>Metazoa</taxon>
        <taxon>Ecdysozoa</taxon>
        <taxon>Arthropoda</taxon>
        <taxon>Hexapoda</taxon>
        <taxon>Insecta</taxon>
        <taxon>Pterygota</taxon>
        <taxon>Neoptera</taxon>
        <taxon>Endopterygota</taxon>
        <taxon>Hymenoptera</taxon>
        <taxon>Apocrita</taxon>
        <taxon>Ichneumonoidea</taxon>
        <taxon>Braconidae</taxon>
        <taxon>Euphorinae</taxon>
        <taxon>Microctonus</taxon>
    </lineage>
</organism>
<accession>A0AA39C3L8</accession>
<sequence length="177" mass="20816">MIAEKMPGKSTEQVKNKFKYLKGRYIKKIENMSDKASGEEKFIFEYLEEFNELFGKDPNIKPIAVASSLRKRKFNEENTPNLNKEEEGLNMVEVQENINMLPKEKTDPTVLEIPKKKEKKVADKIDKMTEVLSDLRKDLITREKERERRHVENVKEKQEATSAFIDYITFLKGKENK</sequence>
<dbReference type="AlphaFoldDB" id="A0AA39C3L8"/>
<proteinExistence type="predicted"/>
<gene>
    <name evidence="1" type="ORF">PV328_012333</name>
</gene>
<dbReference type="EMBL" id="JAQQBS010002387">
    <property type="protein sequence ID" value="KAK0156770.1"/>
    <property type="molecule type" value="Genomic_DNA"/>
</dbReference>